<sequence>MSDSAEDLSYLFLILYDPNSHIPLNILPTDEKFNQEHVATLLGLATKYQIDTLRKRMITHLEAYWPSSLDEWSKLKLLYGNAKRWRFRLEPVQAINLARAYDIPTILPTAYYFLSTINPGYDWEVWVKLHSQAPCMAAAARWNSLTKQDLMCLLLGRPKNQRPYYAEQCFH</sequence>
<organism evidence="1 2">
    <name type="scientific">Rickenella mellea</name>
    <dbReference type="NCBI Taxonomy" id="50990"/>
    <lineage>
        <taxon>Eukaryota</taxon>
        <taxon>Fungi</taxon>
        <taxon>Dikarya</taxon>
        <taxon>Basidiomycota</taxon>
        <taxon>Agaricomycotina</taxon>
        <taxon>Agaricomycetes</taxon>
        <taxon>Hymenochaetales</taxon>
        <taxon>Rickenellaceae</taxon>
        <taxon>Rickenella</taxon>
    </lineage>
</organism>
<dbReference type="VEuPathDB" id="FungiDB:BD410DRAFT_786646"/>
<keyword evidence="2" id="KW-1185">Reference proteome</keyword>
<gene>
    <name evidence="1" type="ORF">BD410DRAFT_786646</name>
</gene>
<evidence type="ECO:0000313" key="2">
    <source>
        <dbReference type="Proteomes" id="UP000294933"/>
    </source>
</evidence>
<name>A0A4Y7Q8G0_9AGAM</name>
<dbReference type="STRING" id="50990.A0A4Y7Q8G0"/>
<dbReference type="Proteomes" id="UP000294933">
    <property type="component" value="Unassembled WGS sequence"/>
</dbReference>
<evidence type="ECO:0000313" key="1">
    <source>
        <dbReference type="EMBL" id="TDL23947.1"/>
    </source>
</evidence>
<reference evidence="1 2" key="1">
    <citation type="submission" date="2018-06" db="EMBL/GenBank/DDBJ databases">
        <title>A transcriptomic atlas of mushroom development highlights an independent origin of complex multicellularity.</title>
        <authorList>
            <consortium name="DOE Joint Genome Institute"/>
            <person name="Krizsan K."/>
            <person name="Almasi E."/>
            <person name="Merenyi Z."/>
            <person name="Sahu N."/>
            <person name="Viragh M."/>
            <person name="Koszo T."/>
            <person name="Mondo S."/>
            <person name="Kiss B."/>
            <person name="Balint B."/>
            <person name="Kues U."/>
            <person name="Barry K."/>
            <person name="Hegedus J.C."/>
            <person name="Henrissat B."/>
            <person name="Johnson J."/>
            <person name="Lipzen A."/>
            <person name="Ohm R."/>
            <person name="Nagy I."/>
            <person name="Pangilinan J."/>
            <person name="Yan J."/>
            <person name="Xiong Y."/>
            <person name="Grigoriev I.V."/>
            <person name="Hibbett D.S."/>
            <person name="Nagy L.G."/>
        </authorList>
    </citation>
    <scope>NUCLEOTIDE SEQUENCE [LARGE SCALE GENOMIC DNA]</scope>
    <source>
        <strain evidence="1 2">SZMC22713</strain>
    </source>
</reference>
<dbReference type="EMBL" id="ML170168">
    <property type="protein sequence ID" value="TDL23947.1"/>
    <property type="molecule type" value="Genomic_DNA"/>
</dbReference>
<accession>A0A4Y7Q8G0</accession>
<protein>
    <submittedName>
        <fullName evidence="1">Uncharacterized protein</fullName>
    </submittedName>
</protein>
<dbReference type="OrthoDB" id="3036049at2759"/>
<proteinExistence type="predicted"/>
<dbReference type="AlphaFoldDB" id="A0A4Y7Q8G0"/>